<dbReference type="KEGG" id="psoj:PHYSODRAFT_496566"/>
<dbReference type="OMA" id="DPAICQW"/>
<proteinExistence type="predicted"/>
<dbReference type="SUPFAM" id="SSF50978">
    <property type="entry name" value="WD40 repeat-like"/>
    <property type="match status" value="3"/>
</dbReference>
<dbReference type="RefSeq" id="XP_009523150.1">
    <property type="nucleotide sequence ID" value="XM_009524855.1"/>
</dbReference>
<keyword evidence="3" id="KW-0106">Calcium</keyword>
<dbReference type="SUPFAM" id="SSF50969">
    <property type="entry name" value="YVTN repeat-like/Quinoprotein amine dehydrogenase"/>
    <property type="match status" value="1"/>
</dbReference>
<dbReference type="Pfam" id="PF23414">
    <property type="entry name" value="Beta-prop_EML_2"/>
    <property type="match status" value="1"/>
</dbReference>
<dbReference type="PROSITE" id="PS50082">
    <property type="entry name" value="WD_REPEATS_2"/>
    <property type="match status" value="2"/>
</dbReference>
<dbReference type="PROSITE" id="PS50222">
    <property type="entry name" value="EF_HAND_2"/>
    <property type="match status" value="2"/>
</dbReference>
<dbReference type="PANTHER" id="PTHR13720:SF33">
    <property type="entry name" value="HELP DOMAIN-CONTAINING PROTEIN"/>
    <property type="match status" value="1"/>
</dbReference>
<dbReference type="GO" id="GO:0008017">
    <property type="term" value="F:microtubule binding"/>
    <property type="evidence" value="ECO:0007669"/>
    <property type="project" value="TreeGrafter"/>
</dbReference>
<dbReference type="GO" id="GO:0005509">
    <property type="term" value="F:calcium ion binding"/>
    <property type="evidence" value="ECO:0007669"/>
    <property type="project" value="InterPro"/>
</dbReference>
<accession>G4Z881</accession>
<dbReference type="SMART" id="SM00054">
    <property type="entry name" value="EFh"/>
    <property type="match status" value="2"/>
</dbReference>
<dbReference type="PANTHER" id="PTHR13720">
    <property type="entry name" value="WD-40 REPEAT PROTEIN"/>
    <property type="match status" value="1"/>
</dbReference>
<keyword evidence="1 4" id="KW-0853">WD repeat</keyword>
<sequence>MGAANGTQFRLVDAEVELRRETRDFARWTLADVEELHRRFKKTFGFAVTASQFESLLLLKAPDSVGIEEIFEVLDANRDGRVDGLELLAALACVCRASFEDKARFAFDLFDFNHNGSLSLAELALLMKSVLIGMTLLTGGGPESSTLYPQSTPDAKSSMEAMLLCLRLAENAFARVDESSAVLGFEAFIAWARSNREFMLQVERFRLIAEKAIGFEDALSLPDGSDDDSDLDVEEVALSDKTEDSNQQNQPAISRKRAEIPQPWMIEPTAQPHQNFSVSACKNNGMPPPANLELEWVHGTSGPSARNACRLLATGEVVYFVGSYVVLYSSERHEQRYYCGHRRAIGCLDVNAAGEIVATGDACSSNTPANRGGAEIHVWNARTLQCLAVLRNFHPAGVAHLSFPAAASAATATLRQTQALSLGDRTGAGGNSSSVLSSSLMKKKPQETEALIASIGSDASASMALWNWQKEAVVASGRAHPAATGRRARASGRGKRPLALALNEDGDEIVVVGAHFVVFHQVAGRFFKHKKPHWHGTVDPPLRTVPVCLSAVYYGIQTAVIGTARGELLLFERHTLTRCVQAHDTQTSVNVCLLSCQSMVLFSAGKDGQIKQWDSTLRSIGQSLDLQALVRVPEVKPSSASSSRPESVLEGDDFRICSLDYDAQRKKFLVATRTGNIFEMDDEVSDASVGTFRWRIVASGHTGKPTRSIATASTVGGCFASCGVGERFVKLWSLRRRAFVQHLRFPGATVAPSALEFSSDGERLAVGSEDGTVMLARRAGAASSGAMTIETTMKNTSSGVVAMRFGPLTTTTGLLLAVTRENGFTYLYRLEPGGRKLSRHMLLKPQAGEGPAGSSYDLTPAHALDFSIDGAFLRTQHGSSSLYFWDLRQRAGTRVTSMATLRDVQWHTNSTSIGGLPLGPQDLDGGVSVDANSTRGLTLLLNSDGDINLAPFPCPPPTSAAEDSSEHCWLSRMVPQAHLTKPNSLFSSTTCQPPVCGRFALRGSLIITGSQFDPAICQWRVLKELGDVQPRPECIYNQGLRKRLHVLGLKDRSEAPDLALTLSYVYGFNHRSMSLNQSLACLGNGSYVYGAGSLLVVRHLHSFGTRQRIVTPGLQHSVSCLVKHPSEPVLAVGSRRDDRVVLLRTEKAAASSNSSGETFQQVGTLKPSVIPTTSLKSDKKTLIVVAFCDSNDSNTRTVQSDLAAVIWKHARIHVHTLVFYAWKRQLKLAHASMTRLPVLFAKFAGSSDTGVSFVSGGVDHVTFWHLNPATGHVTAQQGVFGRHALVQTMLCCAHVAPFVLTGGEDGSVVLWESGVAAHTIHASSSSRHSSGGDGVVALEHLPTSQVVLGALRNGSLAVWKYTTARSPTRGTRSAGSRVQASTFLQQVQVIAVYDPTKTIASSAMSPLFNATGFTTSPPTDDVHVQGMALLDDAAVAAVILSNGEVLSVDLESILEASAGTNQSIPSVATEAGEKGQTLLSFSSEINDVVLHPRDLRWASASADGHVYVWNLHTNLLTQQQLMPSAPRSLAWSATGEHLAVSLNNGCVVILNGTTLEPLVQFACGDMETASNGQARMTPFPKWCSMAKYSPLCSQPGSNMSRNWLALACRDYNIYVYSWDGSEADSSPPVYTLQHTFVGHTAPIEALGFSLNGEWLQSATSSNDRQLLRWSLQKDPPSNENNSLKRDVAAGWELLDDAWASWTATFAGPVEGLTECCGVGKTTTLARINSEAAISKDSESSSVVSDWSSPLPVAVVGLDNGHLMLAWYPLTRGDVATPAYSTESDRFNDPAVVTKEYVGCFSRGSLIRRVGFSFANAFVVALARNASGSTQVLIWKTDYDDELRLRQRFALKSTVSLDTDPDWCMSPVDRTLYEECIRLSRSNEPTSKIAQQVEESHDKWAVAENELDSPITGEELNLEFVYGLNPGATGSRNVFYADDAWEIVYAAGACGVVYNTKTQTQLLNYRAESERHTIISALAVHPKGDLVASGECLVTRHLKPPEIIIWDANSGSTIVRIATKHRPGVLLLEFSPDGHRLASVGMGVDHRMAIYAISGGESEGGRLRATLLVTCKTSTRRVWGLSFGDDGELVTCGDQHILFWQQSSTNSGRGGEDDNRPTGLKSGLLTSHKECNPQATLLQIAHMSGRARVVVSSQADGSLYLWKDRVCVGVRRDAHGDASIPALAVDRKHSLLYSAGADSRICCWNAQLELVRVVADISQLNAGIPLTSTKLQSLAVRDGHVLFSTAGTEVCELVEAGFSRSQEKDWRLHVYIRGHAHGQLCGLAVHPCKRAQFASAGDDGVVRLWDAATRSLLAFHSWESASEFATGGSNELRALAFSADGKHLAVGTIDGVVRVLTAALDAVVTQWSCLQDQQQAHAVLSLQYSADGKLLAVGCQDGAVHVYNAASYRKVTILRGSMQTADSIRLDFARDRAVLSVQCSGGAGEQELHFWELGSWRGLPAAQVRDVHWESKRYPSLVSGSTHCEDFNGAAMATDGHATAVTNWAVTKNEHFLLSTGGADRVVCQFRLPPHSGPPSAA</sequence>
<dbReference type="InterPro" id="IPR015943">
    <property type="entry name" value="WD40/YVTN_repeat-like_dom_sf"/>
</dbReference>
<dbReference type="GeneID" id="20657330"/>
<dbReference type="InterPro" id="IPR001680">
    <property type="entry name" value="WD40_rpt"/>
</dbReference>
<dbReference type="SMART" id="SM00320">
    <property type="entry name" value="WD40"/>
    <property type="match status" value="19"/>
</dbReference>
<keyword evidence="8" id="KW-1185">Reference proteome</keyword>
<dbReference type="Proteomes" id="UP000002640">
    <property type="component" value="Unassembled WGS sequence"/>
</dbReference>
<dbReference type="SUPFAM" id="SSF47473">
    <property type="entry name" value="EF-hand"/>
    <property type="match status" value="1"/>
</dbReference>
<dbReference type="EMBL" id="JH159153">
    <property type="protein sequence ID" value="EGZ20433.1"/>
    <property type="molecule type" value="Genomic_DNA"/>
</dbReference>
<evidence type="ECO:0000313" key="7">
    <source>
        <dbReference type="EMBL" id="EGZ20433.1"/>
    </source>
</evidence>
<keyword evidence="2" id="KW-0677">Repeat</keyword>
<dbReference type="InterPro" id="IPR011041">
    <property type="entry name" value="Quinoprot_gluc/sorb_DH_b-prop"/>
</dbReference>
<dbReference type="InterPro" id="IPR036322">
    <property type="entry name" value="WD40_repeat_dom_sf"/>
</dbReference>
<feature type="repeat" description="WD" evidence="4">
    <location>
        <begin position="1478"/>
        <end position="1519"/>
    </location>
</feature>
<dbReference type="InterPro" id="IPR005108">
    <property type="entry name" value="HELP"/>
</dbReference>
<dbReference type="Gene3D" id="1.10.238.10">
    <property type="entry name" value="EF-hand"/>
    <property type="match status" value="1"/>
</dbReference>
<dbReference type="InterPro" id="IPR050630">
    <property type="entry name" value="WD_repeat_EMAP"/>
</dbReference>
<protein>
    <recommendedName>
        <fullName evidence="6">EF-hand domain-containing protein</fullName>
    </recommendedName>
</protein>
<feature type="region of interest" description="Disordered" evidence="5">
    <location>
        <begin position="422"/>
        <end position="441"/>
    </location>
</feature>
<dbReference type="PROSITE" id="PS00018">
    <property type="entry name" value="EF_HAND_1"/>
    <property type="match status" value="2"/>
</dbReference>
<dbReference type="InterPro" id="IPR011044">
    <property type="entry name" value="Quino_amine_DH_bsu"/>
</dbReference>
<dbReference type="InterPro" id="IPR055439">
    <property type="entry name" value="Beta-prop_EML_1st"/>
</dbReference>
<dbReference type="InterPro" id="IPR002048">
    <property type="entry name" value="EF_hand_dom"/>
</dbReference>
<evidence type="ECO:0000256" key="4">
    <source>
        <dbReference type="PROSITE-ProRule" id="PRU00221"/>
    </source>
</evidence>
<feature type="domain" description="EF-hand" evidence="6">
    <location>
        <begin position="98"/>
        <end position="133"/>
    </location>
</feature>
<evidence type="ECO:0000259" key="6">
    <source>
        <dbReference type="PROSITE" id="PS50222"/>
    </source>
</evidence>
<evidence type="ECO:0000313" key="8">
    <source>
        <dbReference type="Proteomes" id="UP000002640"/>
    </source>
</evidence>
<dbReference type="Pfam" id="PF23409">
    <property type="entry name" value="Beta-prop_EML"/>
    <property type="match status" value="1"/>
</dbReference>
<dbReference type="STRING" id="1094619.G4Z881"/>
<dbReference type="InParanoid" id="G4Z881"/>
<evidence type="ECO:0000256" key="5">
    <source>
        <dbReference type="SAM" id="MobiDB-lite"/>
    </source>
</evidence>
<gene>
    <name evidence="7" type="ORF">PHYSODRAFT_496566</name>
</gene>
<evidence type="ECO:0000256" key="1">
    <source>
        <dbReference type="ARBA" id="ARBA00022574"/>
    </source>
</evidence>
<organism evidence="7 8">
    <name type="scientific">Phytophthora sojae (strain P6497)</name>
    <name type="common">Soybean stem and root rot agent</name>
    <name type="synonym">Phytophthora megasperma f. sp. glycines</name>
    <dbReference type="NCBI Taxonomy" id="1094619"/>
    <lineage>
        <taxon>Eukaryota</taxon>
        <taxon>Sar</taxon>
        <taxon>Stramenopiles</taxon>
        <taxon>Oomycota</taxon>
        <taxon>Peronosporomycetes</taxon>
        <taxon>Peronosporales</taxon>
        <taxon>Peronosporaceae</taxon>
        <taxon>Phytophthora</taxon>
    </lineage>
</organism>
<evidence type="ECO:0000256" key="2">
    <source>
        <dbReference type="ARBA" id="ARBA00022737"/>
    </source>
</evidence>
<feature type="repeat" description="WD" evidence="4">
    <location>
        <begin position="2292"/>
        <end position="2314"/>
    </location>
</feature>
<dbReference type="Gene3D" id="2.130.10.10">
    <property type="entry name" value="YVTN repeat-like/Quinoprotein amine dehydrogenase"/>
    <property type="match status" value="6"/>
</dbReference>
<dbReference type="InterPro" id="IPR055442">
    <property type="entry name" value="Beta-prop_EML-like_2nd"/>
</dbReference>
<feature type="domain" description="EF-hand" evidence="6">
    <location>
        <begin position="62"/>
        <end position="97"/>
    </location>
</feature>
<dbReference type="InterPro" id="IPR018247">
    <property type="entry name" value="EF_Hand_1_Ca_BS"/>
</dbReference>
<name>G4Z881_PHYSP</name>
<dbReference type="Pfam" id="PF03451">
    <property type="entry name" value="HELP"/>
    <property type="match status" value="1"/>
</dbReference>
<dbReference type="SUPFAM" id="SSF50952">
    <property type="entry name" value="Soluble quinoprotein glucose dehydrogenase"/>
    <property type="match status" value="2"/>
</dbReference>
<dbReference type="Pfam" id="PF00400">
    <property type="entry name" value="WD40"/>
    <property type="match status" value="4"/>
</dbReference>
<dbReference type="InterPro" id="IPR011992">
    <property type="entry name" value="EF-hand-dom_pair"/>
</dbReference>
<reference evidence="7 8" key="1">
    <citation type="journal article" date="2006" name="Science">
        <title>Phytophthora genome sequences uncover evolutionary origins and mechanisms of pathogenesis.</title>
        <authorList>
            <person name="Tyler B.M."/>
            <person name="Tripathy S."/>
            <person name="Zhang X."/>
            <person name="Dehal P."/>
            <person name="Jiang R.H."/>
            <person name="Aerts A."/>
            <person name="Arredondo F.D."/>
            <person name="Baxter L."/>
            <person name="Bensasson D."/>
            <person name="Beynon J.L."/>
            <person name="Chapman J."/>
            <person name="Damasceno C.M."/>
            <person name="Dorrance A.E."/>
            <person name="Dou D."/>
            <person name="Dickerman A.W."/>
            <person name="Dubchak I.L."/>
            <person name="Garbelotto M."/>
            <person name="Gijzen M."/>
            <person name="Gordon S.G."/>
            <person name="Govers F."/>
            <person name="Grunwald N.J."/>
            <person name="Huang W."/>
            <person name="Ivors K.L."/>
            <person name="Jones R.W."/>
            <person name="Kamoun S."/>
            <person name="Krampis K."/>
            <person name="Lamour K.H."/>
            <person name="Lee M.K."/>
            <person name="McDonald W.H."/>
            <person name="Medina M."/>
            <person name="Meijer H.J."/>
            <person name="Nordberg E.K."/>
            <person name="Maclean D.J."/>
            <person name="Ospina-Giraldo M.D."/>
            <person name="Morris P.F."/>
            <person name="Phuntumart V."/>
            <person name="Putnam N.H."/>
            <person name="Rash S."/>
            <person name="Rose J.K."/>
            <person name="Sakihama Y."/>
            <person name="Salamov A.A."/>
            <person name="Savidor A."/>
            <person name="Scheuring C.F."/>
            <person name="Smith B.M."/>
            <person name="Sobral B.W."/>
            <person name="Terry A."/>
            <person name="Torto-Alalibo T.A."/>
            <person name="Win J."/>
            <person name="Xu Z."/>
            <person name="Zhang H."/>
            <person name="Grigoriev I.V."/>
            <person name="Rokhsar D.S."/>
            <person name="Boore J.L."/>
        </authorList>
    </citation>
    <scope>NUCLEOTIDE SEQUENCE [LARGE SCALE GENOMIC DNA]</scope>
    <source>
        <strain evidence="7 8">P6497</strain>
    </source>
</reference>
<evidence type="ECO:0000256" key="3">
    <source>
        <dbReference type="ARBA" id="ARBA00022837"/>
    </source>
</evidence>